<dbReference type="Proteomes" id="UP000291144">
    <property type="component" value="Unassembled WGS sequence"/>
</dbReference>
<feature type="signal peptide" evidence="1">
    <location>
        <begin position="1"/>
        <end position="31"/>
    </location>
</feature>
<protein>
    <submittedName>
        <fullName evidence="2">Uncharacterized protein</fullName>
    </submittedName>
</protein>
<keyword evidence="1" id="KW-0732">Signal</keyword>
<accession>A0A4R0JZZ2</accession>
<feature type="chain" id="PRO_5020541817" evidence="1">
    <location>
        <begin position="32"/>
        <end position="79"/>
    </location>
</feature>
<dbReference type="EMBL" id="SJKB01000022">
    <property type="protein sequence ID" value="TCC51884.1"/>
    <property type="molecule type" value="Genomic_DNA"/>
</dbReference>
<dbReference type="PROSITE" id="PS51318">
    <property type="entry name" value="TAT"/>
    <property type="match status" value="1"/>
</dbReference>
<comment type="caution">
    <text evidence="2">The sequence shown here is derived from an EMBL/GenBank/DDBJ whole genome shotgun (WGS) entry which is preliminary data.</text>
</comment>
<keyword evidence="3" id="KW-1185">Reference proteome</keyword>
<evidence type="ECO:0000313" key="2">
    <source>
        <dbReference type="EMBL" id="TCC51884.1"/>
    </source>
</evidence>
<evidence type="ECO:0000256" key="1">
    <source>
        <dbReference type="SAM" id="SignalP"/>
    </source>
</evidence>
<proteinExistence type="predicted"/>
<organism evidence="2 3">
    <name type="scientific">Kribbella pittospori</name>
    <dbReference type="NCBI Taxonomy" id="722689"/>
    <lineage>
        <taxon>Bacteria</taxon>
        <taxon>Bacillati</taxon>
        <taxon>Actinomycetota</taxon>
        <taxon>Actinomycetes</taxon>
        <taxon>Propionibacteriales</taxon>
        <taxon>Kribbellaceae</taxon>
        <taxon>Kribbella</taxon>
    </lineage>
</organism>
<dbReference type="RefSeq" id="WP_131365804.1">
    <property type="nucleotide sequence ID" value="NZ_SJKB01000022.1"/>
</dbReference>
<name>A0A4R0JZZ2_9ACTN</name>
<dbReference type="InterPro" id="IPR006311">
    <property type="entry name" value="TAT_signal"/>
</dbReference>
<dbReference type="AlphaFoldDB" id="A0A4R0JZZ2"/>
<evidence type="ECO:0000313" key="3">
    <source>
        <dbReference type="Proteomes" id="UP000291144"/>
    </source>
</evidence>
<sequence>MTRAKRRLIMGGVAVVAAAGFFVSAPPTASAGPTNERFTTYDACEARAAQIRDGSTGAWCEYEFHAFPFSLYRLYVSGA</sequence>
<reference evidence="2 3" key="1">
    <citation type="submission" date="2019-02" db="EMBL/GenBank/DDBJ databases">
        <title>Kribbella capetownensis sp. nov. and Kribbella speibonae sp. nov., isolated from soil.</title>
        <authorList>
            <person name="Curtis S.M."/>
            <person name="Norton I."/>
            <person name="Everest G.J."/>
            <person name="Meyers P.R."/>
        </authorList>
    </citation>
    <scope>NUCLEOTIDE SEQUENCE [LARGE SCALE GENOMIC DNA]</scope>
    <source>
        <strain evidence="2 3">NRRL B-24813</strain>
    </source>
</reference>
<gene>
    <name evidence="2" type="ORF">E0H73_40705</name>
</gene>